<sequence>MLHNTVAVTLGLAKHTTLVDIEKNKIIQTIQLSHGCHGAASDGEPLVISSGHRRCTRVNLNDMSHTAFEGMAGVGFIALFQGNIYGTILIENKVCCFKSTGEPLWTFQHQDINRPIGIALDKNGCVYIASLGNSIIVEVSSDGKTCKTILSEADGNKSPYSIDINKEAGIMIVSSDISEDGRNYKTAFVYKL</sequence>
<gene>
    <name evidence="1" type="ORF">MEDL_28329</name>
</gene>
<protein>
    <submittedName>
        <fullName evidence="1">Uncharacterized protein</fullName>
    </submittedName>
</protein>
<dbReference type="InterPro" id="IPR011042">
    <property type="entry name" value="6-blade_b-propeller_TolB-like"/>
</dbReference>
<dbReference type="OrthoDB" id="6162638at2759"/>
<dbReference type="EMBL" id="CAJPWZ010001411">
    <property type="protein sequence ID" value="CAG2214501.1"/>
    <property type="molecule type" value="Genomic_DNA"/>
</dbReference>
<proteinExistence type="predicted"/>
<dbReference type="Proteomes" id="UP000683360">
    <property type="component" value="Unassembled WGS sequence"/>
</dbReference>
<evidence type="ECO:0000313" key="2">
    <source>
        <dbReference type="Proteomes" id="UP000683360"/>
    </source>
</evidence>
<dbReference type="Gene3D" id="2.120.10.30">
    <property type="entry name" value="TolB, C-terminal domain"/>
    <property type="match status" value="1"/>
</dbReference>
<comment type="caution">
    <text evidence="1">The sequence shown here is derived from an EMBL/GenBank/DDBJ whole genome shotgun (WGS) entry which is preliminary data.</text>
</comment>
<dbReference type="SUPFAM" id="SSF101898">
    <property type="entry name" value="NHL repeat"/>
    <property type="match status" value="1"/>
</dbReference>
<reference evidence="1" key="1">
    <citation type="submission" date="2021-03" db="EMBL/GenBank/DDBJ databases">
        <authorList>
            <person name="Bekaert M."/>
        </authorList>
    </citation>
    <scope>NUCLEOTIDE SEQUENCE</scope>
</reference>
<organism evidence="1 2">
    <name type="scientific">Mytilus edulis</name>
    <name type="common">Blue mussel</name>
    <dbReference type="NCBI Taxonomy" id="6550"/>
    <lineage>
        <taxon>Eukaryota</taxon>
        <taxon>Metazoa</taxon>
        <taxon>Spiralia</taxon>
        <taxon>Lophotrochozoa</taxon>
        <taxon>Mollusca</taxon>
        <taxon>Bivalvia</taxon>
        <taxon>Autobranchia</taxon>
        <taxon>Pteriomorphia</taxon>
        <taxon>Mytilida</taxon>
        <taxon>Mytiloidea</taxon>
        <taxon>Mytilidae</taxon>
        <taxon>Mytilinae</taxon>
        <taxon>Mytilus</taxon>
    </lineage>
</organism>
<keyword evidence="2" id="KW-1185">Reference proteome</keyword>
<name>A0A8S3S8I5_MYTED</name>
<evidence type="ECO:0000313" key="1">
    <source>
        <dbReference type="EMBL" id="CAG2214501.1"/>
    </source>
</evidence>
<dbReference type="AlphaFoldDB" id="A0A8S3S8I5"/>
<accession>A0A8S3S8I5</accession>